<dbReference type="PANTHER" id="PTHR30363">
    <property type="entry name" value="HTH-TYPE TRANSCRIPTIONAL REGULATOR SRLR-RELATED"/>
    <property type="match status" value="1"/>
</dbReference>
<dbReference type="InterPro" id="IPR037171">
    <property type="entry name" value="NagB/RpiA_transferase-like"/>
</dbReference>
<evidence type="ECO:0000256" key="2">
    <source>
        <dbReference type="ARBA" id="ARBA00022491"/>
    </source>
</evidence>
<proteinExistence type="predicted"/>
<dbReference type="InterPro" id="IPR036390">
    <property type="entry name" value="WH_DNA-bd_sf"/>
</dbReference>
<evidence type="ECO:0000256" key="4">
    <source>
        <dbReference type="ARBA" id="ARBA00023125"/>
    </source>
</evidence>
<accession>A0ABT4IBI8</accession>
<dbReference type="InterPro" id="IPR001034">
    <property type="entry name" value="DeoR_HTH"/>
</dbReference>
<dbReference type="SUPFAM" id="SSF46785">
    <property type="entry name" value="Winged helix' DNA-binding domain"/>
    <property type="match status" value="1"/>
</dbReference>
<feature type="domain" description="HTH deoR-type" evidence="7">
    <location>
        <begin position="1"/>
        <end position="56"/>
    </location>
</feature>
<organism evidence="8 9">
    <name type="scientific">Actinomyces israelii</name>
    <dbReference type="NCBI Taxonomy" id="1659"/>
    <lineage>
        <taxon>Bacteria</taxon>
        <taxon>Bacillati</taxon>
        <taxon>Actinomycetota</taxon>
        <taxon>Actinomycetes</taxon>
        <taxon>Actinomycetales</taxon>
        <taxon>Actinomycetaceae</taxon>
        <taxon>Actinomyces</taxon>
    </lineage>
</organism>
<protein>
    <recommendedName>
        <fullName evidence="1">Lactose phosphotransferase system repressor</fullName>
    </recommendedName>
</protein>
<evidence type="ECO:0000256" key="5">
    <source>
        <dbReference type="ARBA" id="ARBA00023163"/>
    </source>
</evidence>
<dbReference type="SMART" id="SM01134">
    <property type="entry name" value="DeoRC"/>
    <property type="match status" value="1"/>
</dbReference>
<evidence type="ECO:0000313" key="9">
    <source>
        <dbReference type="Proteomes" id="UP001072034"/>
    </source>
</evidence>
<dbReference type="Gene3D" id="1.10.10.10">
    <property type="entry name" value="Winged helix-like DNA-binding domain superfamily/Winged helix DNA-binding domain"/>
    <property type="match status" value="1"/>
</dbReference>
<gene>
    <name evidence="8" type="ORF">OHJ16_10555</name>
</gene>
<sequence>MAARQMAILETVTRDGEASVTALAEALSVSQVTIRKDLDTLEEQGLVRRERGIATPVSSDDPAGRIAHHYAAKLRIAQAAAGSVSEGETVMIEAGSCCSLLAGEIARTKRSCTIVTNSAFIAEHIRRQPHASTILLGGSYQNDSQVMVGPMIRQAVSQFLVDKLFIGTDGFSPRVGFTGRDQLRAEAVRTMAERAEHVIILTESDKFGSHGPVPLLEATAVTRVWTDAAISEQMVEELTSAGVDVSTVAPDGAVSDRKARPHRL</sequence>
<dbReference type="Proteomes" id="UP001072034">
    <property type="component" value="Unassembled WGS sequence"/>
</dbReference>
<keyword evidence="2" id="KW-0678">Repressor</keyword>
<dbReference type="GO" id="GO:0003677">
    <property type="term" value="F:DNA binding"/>
    <property type="evidence" value="ECO:0007669"/>
    <property type="project" value="UniProtKB-KW"/>
</dbReference>
<comment type="function">
    <text evidence="6">Repressor of the lactose catabolism operon. Galactose-6-phosphate is the inducer.</text>
</comment>
<dbReference type="SMART" id="SM00420">
    <property type="entry name" value="HTH_DEOR"/>
    <property type="match status" value="1"/>
</dbReference>
<dbReference type="InterPro" id="IPR050313">
    <property type="entry name" value="Carb_Metab_HTH_regulators"/>
</dbReference>
<keyword evidence="5" id="KW-0804">Transcription</keyword>
<evidence type="ECO:0000259" key="7">
    <source>
        <dbReference type="PROSITE" id="PS51000"/>
    </source>
</evidence>
<dbReference type="PROSITE" id="PS00894">
    <property type="entry name" value="HTH_DEOR_1"/>
    <property type="match status" value="1"/>
</dbReference>
<evidence type="ECO:0000313" key="8">
    <source>
        <dbReference type="EMBL" id="MCZ0858483.1"/>
    </source>
</evidence>
<dbReference type="InterPro" id="IPR018356">
    <property type="entry name" value="Tscrpt_reg_HTH_DeoR_CS"/>
</dbReference>
<dbReference type="Gene3D" id="3.40.50.1360">
    <property type="match status" value="1"/>
</dbReference>
<keyword evidence="3" id="KW-0805">Transcription regulation</keyword>
<dbReference type="Pfam" id="PF00455">
    <property type="entry name" value="DeoRC"/>
    <property type="match status" value="1"/>
</dbReference>
<keyword evidence="9" id="KW-1185">Reference proteome</keyword>
<name>A0ABT4IBI8_9ACTO</name>
<dbReference type="PRINTS" id="PR00037">
    <property type="entry name" value="HTHLACR"/>
</dbReference>
<dbReference type="InterPro" id="IPR014036">
    <property type="entry name" value="DeoR-like_C"/>
</dbReference>
<comment type="caution">
    <text evidence="8">The sequence shown here is derived from an EMBL/GenBank/DDBJ whole genome shotgun (WGS) entry which is preliminary data.</text>
</comment>
<dbReference type="PROSITE" id="PS51000">
    <property type="entry name" value="HTH_DEOR_2"/>
    <property type="match status" value="1"/>
</dbReference>
<reference evidence="8" key="1">
    <citation type="submission" date="2022-10" db="EMBL/GenBank/DDBJ databases">
        <title>Genome sequence of Actinomyces israelii ATCC 10048.</title>
        <authorList>
            <person name="Watt R.M."/>
            <person name="Tong W.M."/>
        </authorList>
    </citation>
    <scope>NUCLEOTIDE SEQUENCE</scope>
    <source>
        <strain evidence="8">ATCC 10048</strain>
    </source>
</reference>
<dbReference type="InterPro" id="IPR036388">
    <property type="entry name" value="WH-like_DNA-bd_sf"/>
</dbReference>
<keyword evidence="4 8" id="KW-0238">DNA-binding</keyword>
<dbReference type="EMBL" id="JAPTMY010000023">
    <property type="protein sequence ID" value="MCZ0858483.1"/>
    <property type="molecule type" value="Genomic_DNA"/>
</dbReference>
<evidence type="ECO:0000256" key="3">
    <source>
        <dbReference type="ARBA" id="ARBA00023015"/>
    </source>
</evidence>
<dbReference type="PANTHER" id="PTHR30363:SF4">
    <property type="entry name" value="GLYCEROL-3-PHOSPHATE REGULON REPRESSOR"/>
    <property type="match status" value="1"/>
</dbReference>
<dbReference type="Pfam" id="PF08220">
    <property type="entry name" value="HTH_DeoR"/>
    <property type="match status" value="1"/>
</dbReference>
<evidence type="ECO:0000256" key="1">
    <source>
        <dbReference type="ARBA" id="ARBA00021390"/>
    </source>
</evidence>
<dbReference type="RefSeq" id="WP_268917859.1">
    <property type="nucleotide sequence ID" value="NZ_CP124548.1"/>
</dbReference>
<dbReference type="SUPFAM" id="SSF100950">
    <property type="entry name" value="NagB/RpiA/CoA transferase-like"/>
    <property type="match status" value="1"/>
</dbReference>
<evidence type="ECO:0000256" key="6">
    <source>
        <dbReference type="ARBA" id="ARBA00024937"/>
    </source>
</evidence>